<feature type="region of interest" description="Disordered" evidence="1">
    <location>
        <begin position="1"/>
        <end position="29"/>
    </location>
</feature>
<dbReference type="STRING" id="1314674.A0A0D7BM75"/>
<organism evidence="2 3">
    <name type="scientific">Cylindrobasidium torrendii FP15055 ss-10</name>
    <dbReference type="NCBI Taxonomy" id="1314674"/>
    <lineage>
        <taxon>Eukaryota</taxon>
        <taxon>Fungi</taxon>
        <taxon>Dikarya</taxon>
        <taxon>Basidiomycota</taxon>
        <taxon>Agaricomycotina</taxon>
        <taxon>Agaricomycetes</taxon>
        <taxon>Agaricomycetidae</taxon>
        <taxon>Agaricales</taxon>
        <taxon>Marasmiineae</taxon>
        <taxon>Physalacriaceae</taxon>
        <taxon>Cylindrobasidium</taxon>
    </lineage>
</organism>
<dbReference type="PANTHER" id="PTHR13318:SF190">
    <property type="entry name" value="PARTNER OF PAIRED, ISOFORM B"/>
    <property type="match status" value="1"/>
</dbReference>
<sequence length="540" mass="60810">MGYSTASASTTTTTKPPTRPEPPSFASIPDLRDAISSLDSKMASLMRERHALESSLERAVRLQAPIHRIPSEVLSQIYLDGVYADDNPVMIPTLMLVCRHWSEVALETPALWSKISVGPHDSLEKARRKLERSKACPLDITVNFGTRTEYAANVTEQLIHAMDLIRPALWRTRSFSLSVPNRPQAHAALARCQEDAPLLETLCIRIYRSMQDDKYYRTSRPLFNGHTPRLRSCSLTSFNFDWDEKLVSHLSVLKLEGYFNGFAPSAPTLVRILRLCPDLEEFSLRNLSDVESSDACVPMEEPIPPPPPPASKILLPKLKKITFYYAGIALARQVMGHITCPNLEYLELSYLQNITPILQMLHDQALTRLPLRALRIESCLFSEMLFVQLLRRLNSLSTLDLVDIEDASSGFLKSLSSSQPWVCPKLDTLVLDGCTSIEWDALRTFVETRLPANSYPRYHDPASFRPSPFGAYSSASAQANIVRARPTQNHSQAIAPTRLRSIDVTRCHQMSKEMVQWLKMYVAEVKCEPAKGLWGENMPS</sequence>
<gene>
    <name evidence="2" type="ORF">CYLTODRAFT_346439</name>
</gene>
<dbReference type="EMBL" id="KN880457">
    <property type="protein sequence ID" value="KIY71244.1"/>
    <property type="molecule type" value="Genomic_DNA"/>
</dbReference>
<dbReference type="Gene3D" id="3.80.10.10">
    <property type="entry name" value="Ribonuclease Inhibitor"/>
    <property type="match status" value="1"/>
</dbReference>
<dbReference type="Proteomes" id="UP000054007">
    <property type="component" value="Unassembled WGS sequence"/>
</dbReference>
<dbReference type="SUPFAM" id="SSF52047">
    <property type="entry name" value="RNI-like"/>
    <property type="match status" value="1"/>
</dbReference>
<proteinExistence type="predicted"/>
<dbReference type="GO" id="GO:0031146">
    <property type="term" value="P:SCF-dependent proteasomal ubiquitin-dependent protein catabolic process"/>
    <property type="evidence" value="ECO:0007669"/>
    <property type="project" value="TreeGrafter"/>
</dbReference>
<evidence type="ECO:0000313" key="3">
    <source>
        <dbReference type="Proteomes" id="UP000054007"/>
    </source>
</evidence>
<keyword evidence="3" id="KW-1185">Reference proteome</keyword>
<name>A0A0D7BM75_9AGAR</name>
<dbReference type="PANTHER" id="PTHR13318">
    <property type="entry name" value="PARTNER OF PAIRED, ISOFORM B-RELATED"/>
    <property type="match status" value="1"/>
</dbReference>
<protein>
    <submittedName>
        <fullName evidence="2">Uncharacterized protein</fullName>
    </submittedName>
</protein>
<dbReference type="AlphaFoldDB" id="A0A0D7BM75"/>
<evidence type="ECO:0000313" key="2">
    <source>
        <dbReference type="EMBL" id="KIY71244.1"/>
    </source>
</evidence>
<evidence type="ECO:0000256" key="1">
    <source>
        <dbReference type="SAM" id="MobiDB-lite"/>
    </source>
</evidence>
<dbReference type="GO" id="GO:0019005">
    <property type="term" value="C:SCF ubiquitin ligase complex"/>
    <property type="evidence" value="ECO:0007669"/>
    <property type="project" value="TreeGrafter"/>
</dbReference>
<reference evidence="2 3" key="1">
    <citation type="journal article" date="2015" name="Fungal Genet. Biol.">
        <title>Evolution of novel wood decay mechanisms in Agaricales revealed by the genome sequences of Fistulina hepatica and Cylindrobasidium torrendii.</title>
        <authorList>
            <person name="Floudas D."/>
            <person name="Held B.W."/>
            <person name="Riley R."/>
            <person name="Nagy L.G."/>
            <person name="Koehler G."/>
            <person name="Ransdell A.S."/>
            <person name="Younus H."/>
            <person name="Chow J."/>
            <person name="Chiniquy J."/>
            <person name="Lipzen A."/>
            <person name="Tritt A."/>
            <person name="Sun H."/>
            <person name="Haridas S."/>
            <person name="LaButti K."/>
            <person name="Ohm R.A."/>
            <person name="Kues U."/>
            <person name="Blanchette R.A."/>
            <person name="Grigoriev I.V."/>
            <person name="Minto R.E."/>
            <person name="Hibbett D.S."/>
        </authorList>
    </citation>
    <scope>NUCLEOTIDE SEQUENCE [LARGE SCALE GENOMIC DNA]</scope>
    <source>
        <strain evidence="2 3">FP15055 ss-10</strain>
    </source>
</reference>
<dbReference type="OrthoDB" id="8048523at2759"/>
<accession>A0A0D7BM75</accession>
<feature type="compositionally biased region" description="Low complexity" evidence="1">
    <location>
        <begin position="1"/>
        <end position="16"/>
    </location>
</feature>
<dbReference type="InterPro" id="IPR032675">
    <property type="entry name" value="LRR_dom_sf"/>
</dbReference>